<dbReference type="AlphaFoldDB" id="A0AAN9PEW1"/>
<evidence type="ECO:0000313" key="7">
    <source>
        <dbReference type="Proteomes" id="UP001359559"/>
    </source>
</evidence>
<dbReference type="Proteomes" id="UP001359559">
    <property type="component" value="Unassembled WGS sequence"/>
</dbReference>
<keyword evidence="4" id="KW-0963">Cytoplasm</keyword>
<comment type="caution">
    <text evidence="6">The sequence shown here is derived from an EMBL/GenBank/DDBJ whole genome shotgun (WGS) entry which is preliminary data.</text>
</comment>
<keyword evidence="1 4" id="KW-0808">Transferase</keyword>
<dbReference type="PANTHER" id="PTHR11260:SF719">
    <property type="entry name" value="GLUTATHIONE S-TRANSFERASE-RELATED"/>
    <property type="match status" value="1"/>
</dbReference>
<sequence length="114" mass="13190">MATNQEEVKLLGAVGSPFVCRVQIALNLKGIQYKFVQENLPSKSELLLNYNPVHKKIPVLVHNERPISESLVILEYIDDTWKQNHPILPSHPYRRALARFWSKFVDDKLDLKVV</sequence>
<evidence type="ECO:0000313" key="6">
    <source>
        <dbReference type="EMBL" id="KAK7294587.1"/>
    </source>
</evidence>
<dbReference type="EC" id="2.5.1.18" evidence="4"/>
<organism evidence="6 7">
    <name type="scientific">Clitoria ternatea</name>
    <name type="common">Butterfly pea</name>
    <dbReference type="NCBI Taxonomy" id="43366"/>
    <lineage>
        <taxon>Eukaryota</taxon>
        <taxon>Viridiplantae</taxon>
        <taxon>Streptophyta</taxon>
        <taxon>Embryophyta</taxon>
        <taxon>Tracheophyta</taxon>
        <taxon>Spermatophyta</taxon>
        <taxon>Magnoliopsida</taxon>
        <taxon>eudicotyledons</taxon>
        <taxon>Gunneridae</taxon>
        <taxon>Pentapetalae</taxon>
        <taxon>rosids</taxon>
        <taxon>fabids</taxon>
        <taxon>Fabales</taxon>
        <taxon>Fabaceae</taxon>
        <taxon>Papilionoideae</taxon>
        <taxon>50 kb inversion clade</taxon>
        <taxon>NPAAA clade</taxon>
        <taxon>indigoferoid/millettioid clade</taxon>
        <taxon>Phaseoleae</taxon>
        <taxon>Clitoria</taxon>
    </lineage>
</organism>
<dbReference type="CDD" id="cd03058">
    <property type="entry name" value="GST_N_Tau"/>
    <property type="match status" value="1"/>
</dbReference>
<comment type="subcellular location">
    <subcellularLocation>
        <location evidence="4">Cytoplasm</location>
        <location evidence="4">Cytosol</location>
    </subcellularLocation>
</comment>
<dbReference type="SFLD" id="SFLDS00019">
    <property type="entry name" value="Glutathione_Transferase_(cytos"/>
    <property type="match status" value="1"/>
</dbReference>
<dbReference type="InterPro" id="IPR040079">
    <property type="entry name" value="Glutathione_S-Trfase"/>
</dbReference>
<comment type="function">
    <text evidence="4">Is involved in the conjugation of reduced glutathione to a wide number of exogenous and endogenous hydrophobic electrophiles.</text>
</comment>
<comment type="similarity">
    <text evidence="2">Belongs to the GST superfamily. Tau family.</text>
</comment>
<dbReference type="Gene3D" id="1.20.1050.10">
    <property type="match status" value="1"/>
</dbReference>
<dbReference type="InterPro" id="IPR045073">
    <property type="entry name" value="Omega/Tau-like"/>
</dbReference>
<gene>
    <name evidence="6" type="ORF">RJT34_17476</name>
</gene>
<dbReference type="InterPro" id="IPR036249">
    <property type="entry name" value="Thioredoxin-like_sf"/>
</dbReference>
<keyword evidence="7" id="KW-1185">Reference proteome</keyword>
<dbReference type="SFLD" id="SFLDG00358">
    <property type="entry name" value="Main_(cytGST)"/>
    <property type="match status" value="1"/>
</dbReference>
<feature type="domain" description="GST N-terminal" evidence="5">
    <location>
        <begin position="6"/>
        <end position="85"/>
    </location>
</feature>
<dbReference type="Pfam" id="PF02798">
    <property type="entry name" value="GST_N"/>
    <property type="match status" value="1"/>
</dbReference>
<dbReference type="PANTHER" id="PTHR11260">
    <property type="entry name" value="GLUTATHIONE S-TRANSFERASE, GST, SUPERFAMILY, GST DOMAIN CONTAINING"/>
    <property type="match status" value="1"/>
</dbReference>
<reference evidence="6 7" key="1">
    <citation type="submission" date="2024-01" db="EMBL/GenBank/DDBJ databases">
        <title>The genomes of 5 underutilized Papilionoideae crops provide insights into root nodulation and disease resistance.</title>
        <authorList>
            <person name="Yuan L."/>
        </authorList>
    </citation>
    <scope>NUCLEOTIDE SEQUENCE [LARGE SCALE GENOMIC DNA]</scope>
    <source>
        <strain evidence="6">LY-2023</strain>
        <tissue evidence="6">Leaf</tissue>
    </source>
</reference>
<dbReference type="FunFam" id="3.40.30.10:FF:000044">
    <property type="entry name" value="Glutathione S-transferase GSTU6"/>
    <property type="match status" value="1"/>
</dbReference>
<evidence type="ECO:0000256" key="4">
    <source>
        <dbReference type="RuleBase" id="RU369102"/>
    </source>
</evidence>
<name>A0AAN9PEW1_CLITE</name>
<dbReference type="EMBL" id="JAYKXN010000004">
    <property type="protein sequence ID" value="KAK7294587.1"/>
    <property type="molecule type" value="Genomic_DNA"/>
</dbReference>
<dbReference type="PROSITE" id="PS50404">
    <property type="entry name" value="GST_NTER"/>
    <property type="match status" value="1"/>
</dbReference>
<accession>A0AAN9PEW1</accession>
<dbReference type="GO" id="GO:0004364">
    <property type="term" value="F:glutathione transferase activity"/>
    <property type="evidence" value="ECO:0007669"/>
    <property type="project" value="UniProtKB-UniRule"/>
</dbReference>
<comment type="catalytic activity">
    <reaction evidence="3 4">
        <text>RX + glutathione = an S-substituted glutathione + a halide anion + H(+)</text>
        <dbReference type="Rhea" id="RHEA:16437"/>
        <dbReference type="ChEBI" id="CHEBI:15378"/>
        <dbReference type="ChEBI" id="CHEBI:16042"/>
        <dbReference type="ChEBI" id="CHEBI:17792"/>
        <dbReference type="ChEBI" id="CHEBI:57925"/>
        <dbReference type="ChEBI" id="CHEBI:90779"/>
        <dbReference type="EC" id="2.5.1.18"/>
    </reaction>
</comment>
<protein>
    <recommendedName>
        <fullName evidence="4">Glutathione S-transferase</fullName>
        <ecNumber evidence="4">2.5.1.18</ecNumber>
    </recommendedName>
</protein>
<proteinExistence type="inferred from homology"/>
<dbReference type="SUPFAM" id="SSF52833">
    <property type="entry name" value="Thioredoxin-like"/>
    <property type="match status" value="1"/>
</dbReference>
<evidence type="ECO:0000256" key="3">
    <source>
        <dbReference type="ARBA" id="ARBA00047960"/>
    </source>
</evidence>
<dbReference type="Gene3D" id="3.40.30.10">
    <property type="entry name" value="Glutaredoxin"/>
    <property type="match status" value="1"/>
</dbReference>
<dbReference type="GO" id="GO:0005829">
    <property type="term" value="C:cytosol"/>
    <property type="evidence" value="ECO:0007669"/>
    <property type="project" value="UniProtKB-SubCell"/>
</dbReference>
<evidence type="ECO:0000256" key="1">
    <source>
        <dbReference type="ARBA" id="ARBA00022679"/>
    </source>
</evidence>
<evidence type="ECO:0000259" key="5">
    <source>
        <dbReference type="PROSITE" id="PS50404"/>
    </source>
</evidence>
<evidence type="ECO:0000256" key="2">
    <source>
        <dbReference type="ARBA" id="ARBA00025743"/>
    </source>
</evidence>
<dbReference type="InterPro" id="IPR004045">
    <property type="entry name" value="Glutathione_S-Trfase_N"/>
</dbReference>
<dbReference type="GO" id="GO:0006749">
    <property type="term" value="P:glutathione metabolic process"/>
    <property type="evidence" value="ECO:0007669"/>
    <property type="project" value="TreeGrafter"/>
</dbReference>